<dbReference type="HOGENOM" id="CLU_017896_3_0_2"/>
<evidence type="ECO:0000313" key="4">
    <source>
        <dbReference type="Proteomes" id="UP000008037"/>
    </source>
</evidence>
<keyword evidence="3" id="KW-0808">Transferase</keyword>
<evidence type="ECO:0000259" key="1">
    <source>
        <dbReference type="Pfam" id="PF00534"/>
    </source>
</evidence>
<proteinExistence type="predicted"/>
<evidence type="ECO:0000313" key="3">
    <source>
        <dbReference type="EMBL" id="AFU58614.1"/>
    </source>
</evidence>
<dbReference type="GO" id="GO:0006487">
    <property type="term" value="P:protein N-linked glycosylation"/>
    <property type="evidence" value="ECO:0007669"/>
    <property type="project" value="TreeGrafter"/>
</dbReference>
<dbReference type="InParanoid" id="K0IN21"/>
<organism evidence="3 4">
    <name type="scientific">Nitrososphaera gargensis (strain Ga9.2)</name>
    <dbReference type="NCBI Taxonomy" id="1237085"/>
    <lineage>
        <taxon>Archaea</taxon>
        <taxon>Nitrososphaerota</taxon>
        <taxon>Nitrososphaeria</taxon>
        <taxon>Nitrososphaerales</taxon>
        <taxon>Nitrososphaeraceae</taxon>
        <taxon>Nitrososphaera</taxon>
    </lineage>
</organism>
<dbReference type="BioCyc" id="CNIT1237085:G1324-1679-MONOMER"/>
<dbReference type="Pfam" id="PF00534">
    <property type="entry name" value="Glycos_transf_1"/>
    <property type="match status" value="1"/>
</dbReference>
<dbReference type="FunCoup" id="K0IN21">
    <property type="interactions" value="75"/>
</dbReference>
<dbReference type="Gene3D" id="3.40.50.2000">
    <property type="entry name" value="Glycogen Phosphorylase B"/>
    <property type="match status" value="2"/>
</dbReference>
<dbReference type="InterPro" id="IPR038013">
    <property type="entry name" value="ALG11"/>
</dbReference>
<reference evidence="3 4" key="1">
    <citation type="journal article" date="2012" name="Environ. Microbiol.">
        <title>The genome of the ammonia-oxidizing Candidatus Nitrososphaera gargensis: insights into metabolic versatility and environmental adaptations.</title>
        <authorList>
            <person name="Spang A."/>
            <person name="Poehlein A."/>
            <person name="Offre P."/>
            <person name="Zumbragel S."/>
            <person name="Haider S."/>
            <person name="Rychlik N."/>
            <person name="Nowka B."/>
            <person name="Schmeisser C."/>
            <person name="Lebedeva E.V."/>
            <person name="Rattei T."/>
            <person name="Bohm C."/>
            <person name="Schmid M."/>
            <person name="Galushko A."/>
            <person name="Hatzenpichler R."/>
            <person name="Weinmaier T."/>
            <person name="Daniel R."/>
            <person name="Schleper C."/>
            <person name="Spieck E."/>
            <person name="Streit W."/>
            <person name="Wagner M."/>
        </authorList>
    </citation>
    <scope>NUCLEOTIDE SEQUENCE [LARGE SCALE GENOMIC DNA]</scope>
    <source>
        <strain evidence="4">Ga9.2</strain>
    </source>
</reference>
<dbReference type="SUPFAM" id="SSF53756">
    <property type="entry name" value="UDP-Glycosyltransferase/glycogen phosphorylase"/>
    <property type="match status" value="1"/>
</dbReference>
<accession>K0IN21</accession>
<dbReference type="AlphaFoldDB" id="K0IN21"/>
<keyword evidence="4" id="KW-1185">Reference proteome</keyword>
<dbReference type="InterPro" id="IPR028098">
    <property type="entry name" value="Glyco_trans_4-like_N"/>
</dbReference>
<sequence>MKAAVIHHTLNTLGGETTVAIDAIESLHELGYEVDLITVQPPDLERVAKAYGKDLQIKHMISLLPFKANYFGMYQKLMTVLLSSRIHGADIVLNTHGDLLPYHIEGSRQISYVHFPAFLLTSSEEFRNWKYENSLFWRAYFKPYQSISSFLAKRAARNNNNLGLVLVNSAFSKNAIKKVFPDIDVRVLYPPVDTDRFSNACDSDIADGSQVLTVSRFSPEKQIENAIKVALLLPDTRFEIAGALMRANTSYFKSLQNMIERHGLGNRVRLKPNATNEELLDSMSKSSVYLHTMAGEHFGMSIVEAMSAGLVPVVPSYGGCSEIVPAEYQYGTVREAADRIARIIDSGDHSKTARRRMRNMAMRFSSKEFKKEIKKYIEQVKSVPIEAGKRSQPAEAA</sequence>
<name>K0IN21_NITGG</name>
<dbReference type="PANTHER" id="PTHR45919">
    <property type="entry name" value="GDP-MAN:MAN(3)GLCNAC(2)-PP-DOL ALPHA-1,2-MANNOSYLTRANSFERASE"/>
    <property type="match status" value="1"/>
</dbReference>
<dbReference type="GO" id="GO:0004377">
    <property type="term" value="F:GDP-Man:Man(3)GlcNAc(2)-PP-Dol alpha-1,2-mannosyltransferase activity"/>
    <property type="evidence" value="ECO:0007669"/>
    <property type="project" value="InterPro"/>
</dbReference>
<dbReference type="PANTHER" id="PTHR45919:SF1">
    <property type="entry name" value="GDP-MAN:MAN(3)GLCNAC(2)-PP-DOL ALPHA-1,2-MANNOSYLTRANSFERASE"/>
    <property type="match status" value="1"/>
</dbReference>
<dbReference type="Pfam" id="PF13439">
    <property type="entry name" value="Glyco_transf_4"/>
    <property type="match status" value="1"/>
</dbReference>
<protein>
    <submittedName>
        <fullName evidence="3">Putative glycosyl transferase</fullName>
    </submittedName>
</protein>
<dbReference type="KEGG" id="nga:Ngar_c16810"/>
<dbReference type="EMBL" id="CP002408">
    <property type="protein sequence ID" value="AFU58614.1"/>
    <property type="molecule type" value="Genomic_DNA"/>
</dbReference>
<dbReference type="Proteomes" id="UP000008037">
    <property type="component" value="Chromosome"/>
</dbReference>
<feature type="domain" description="Glycosyl transferase family 1" evidence="1">
    <location>
        <begin position="209"/>
        <end position="359"/>
    </location>
</feature>
<dbReference type="STRING" id="1237085.Ngar_c16810"/>
<gene>
    <name evidence="3" type="ordered locus">Ngar_c16810</name>
</gene>
<dbReference type="GO" id="GO:0016020">
    <property type="term" value="C:membrane"/>
    <property type="evidence" value="ECO:0007669"/>
    <property type="project" value="TreeGrafter"/>
</dbReference>
<dbReference type="InterPro" id="IPR001296">
    <property type="entry name" value="Glyco_trans_1"/>
</dbReference>
<feature type="domain" description="Glycosyltransferase subfamily 4-like N-terminal" evidence="2">
    <location>
        <begin position="14"/>
        <end position="196"/>
    </location>
</feature>
<evidence type="ECO:0000259" key="2">
    <source>
        <dbReference type="Pfam" id="PF13439"/>
    </source>
</evidence>